<keyword evidence="1" id="KW-1133">Transmembrane helix</keyword>
<feature type="transmembrane region" description="Helical" evidence="1">
    <location>
        <begin position="80"/>
        <end position="102"/>
    </location>
</feature>
<reference evidence="2 3" key="1">
    <citation type="submission" date="2019-02" db="EMBL/GenBank/DDBJ databases">
        <title>Investigation of anaerobic lignin degradation for improved lignocellulosic biofuels.</title>
        <authorList>
            <person name="Deangelis K."/>
        </authorList>
    </citation>
    <scope>NUCLEOTIDE SEQUENCE [LARGE SCALE GENOMIC DNA]</scope>
    <source>
        <strain evidence="2 3">159R</strain>
    </source>
</reference>
<protein>
    <submittedName>
        <fullName evidence="2">Uncharacterized protein</fullName>
    </submittedName>
</protein>
<organism evidence="2 3">
    <name type="scientific">Sodalis ligni</name>
    <dbReference type="NCBI Taxonomy" id="2697027"/>
    <lineage>
        <taxon>Bacteria</taxon>
        <taxon>Pseudomonadati</taxon>
        <taxon>Pseudomonadota</taxon>
        <taxon>Gammaproteobacteria</taxon>
        <taxon>Enterobacterales</taxon>
        <taxon>Bruguierivoracaceae</taxon>
        <taxon>Sodalis</taxon>
    </lineage>
</organism>
<evidence type="ECO:0000313" key="3">
    <source>
        <dbReference type="Proteomes" id="UP000294555"/>
    </source>
</evidence>
<keyword evidence="1" id="KW-0472">Membrane</keyword>
<accession>A0A4R1NJ42</accession>
<comment type="caution">
    <text evidence="2">The sequence shown here is derived from an EMBL/GenBank/DDBJ whole genome shotgun (WGS) entry which is preliminary data.</text>
</comment>
<dbReference type="AlphaFoldDB" id="A0A4R1NJ42"/>
<name>A0A4R1NJ42_9GAMM</name>
<dbReference type="Proteomes" id="UP000294555">
    <property type="component" value="Unassembled WGS sequence"/>
</dbReference>
<feature type="transmembrane region" description="Helical" evidence="1">
    <location>
        <begin position="37"/>
        <end position="60"/>
    </location>
</feature>
<proteinExistence type="predicted"/>
<evidence type="ECO:0000256" key="1">
    <source>
        <dbReference type="SAM" id="Phobius"/>
    </source>
</evidence>
<gene>
    <name evidence="2" type="ORF">EZJ58_4155</name>
</gene>
<keyword evidence="3" id="KW-1185">Reference proteome</keyword>
<dbReference type="EMBL" id="SJOI01000001">
    <property type="protein sequence ID" value="TCL05931.1"/>
    <property type="molecule type" value="Genomic_DNA"/>
</dbReference>
<sequence length="114" mass="11981">MAATTYISGKAITRAVYDLNSHLAPGEPGKSGSPKDIIHLGLNYGAMGGIITGLSAAVVLRQCIKLSNRPDFYADHKNILLIIGGTVGMGLGSLFGAMYSVALDHWITMNDSES</sequence>
<evidence type="ECO:0000313" key="2">
    <source>
        <dbReference type="EMBL" id="TCL05931.1"/>
    </source>
</evidence>
<keyword evidence="1" id="KW-0812">Transmembrane</keyword>